<evidence type="ECO:0000313" key="3">
    <source>
        <dbReference type="Proteomes" id="UP001596540"/>
    </source>
</evidence>
<reference evidence="3" key="1">
    <citation type="journal article" date="2019" name="Int. J. Syst. Evol. Microbiol.">
        <title>The Global Catalogue of Microorganisms (GCM) 10K type strain sequencing project: providing services to taxonomists for standard genome sequencing and annotation.</title>
        <authorList>
            <consortium name="The Broad Institute Genomics Platform"/>
            <consortium name="The Broad Institute Genome Sequencing Center for Infectious Disease"/>
            <person name="Wu L."/>
            <person name="Ma J."/>
        </authorList>
    </citation>
    <scope>NUCLEOTIDE SEQUENCE [LARGE SCALE GENOMIC DNA]</scope>
    <source>
        <strain evidence="3">CGMCC 4.7382</strain>
    </source>
</reference>
<protein>
    <submittedName>
        <fullName evidence="2">ATPase</fullName>
    </submittedName>
</protein>
<dbReference type="InterPro" id="IPR005337">
    <property type="entry name" value="RapZ-like"/>
</dbReference>
<evidence type="ECO:0000313" key="2">
    <source>
        <dbReference type="EMBL" id="MFC7331402.1"/>
    </source>
</evidence>
<evidence type="ECO:0000259" key="1">
    <source>
        <dbReference type="Pfam" id="PF22740"/>
    </source>
</evidence>
<dbReference type="PANTHER" id="PTHR30448">
    <property type="entry name" value="RNASE ADAPTER PROTEIN RAPZ"/>
    <property type="match status" value="1"/>
</dbReference>
<dbReference type="PANTHER" id="PTHR30448:SF0">
    <property type="entry name" value="RNASE ADAPTER PROTEIN RAPZ"/>
    <property type="match status" value="1"/>
</dbReference>
<accession>A0ABW2KN44</accession>
<feature type="domain" description="RapZ C-terminal" evidence="1">
    <location>
        <begin position="5"/>
        <end position="122"/>
    </location>
</feature>
<gene>
    <name evidence="2" type="ORF">ACFQRF_27030</name>
</gene>
<dbReference type="Pfam" id="PF22740">
    <property type="entry name" value="PapZ_C"/>
    <property type="match status" value="1"/>
</dbReference>
<sequence length="129" mass="14138">MAQVQVEITTFGYLHDTPPADAHLVADLRRHFRDPHRDPRMRYLTAHDVEVRERVMATPGIAALVDALEAATAAYLAGPVTAPVRLAVGCAGGRHRAAVVGAELQQRVRARGIEVELVHRDLGKDVVHR</sequence>
<dbReference type="RefSeq" id="WP_379874220.1">
    <property type="nucleotide sequence ID" value="NZ_JBHTBH010000020.1"/>
</dbReference>
<organism evidence="2 3">
    <name type="scientific">Marinactinospora rubrisoli</name>
    <dbReference type="NCBI Taxonomy" id="2715399"/>
    <lineage>
        <taxon>Bacteria</taxon>
        <taxon>Bacillati</taxon>
        <taxon>Actinomycetota</taxon>
        <taxon>Actinomycetes</taxon>
        <taxon>Streptosporangiales</taxon>
        <taxon>Nocardiopsidaceae</taxon>
        <taxon>Marinactinospora</taxon>
    </lineage>
</organism>
<comment type="caution">
    <text evidence="2">The sequence shown here is derived from an EMBL/GenBank/DDBJ whole genome shotgun (WGS) entry which is preliminary data.</text>
</comment>
<proteinExistence type="predicted"/>
<dbReference type="InterPro" id="IPR053931">
    <property type="entry name" value="RapZ_C"/>
</dbReference>
<dbReference type="Proteomes" id="UP001596540">
    <property type="component" value="Unassembled WGS sequence"/>
</dbReference>
<keyword evidence="3" id="KW-1185">Reference proteome</keyword>
<name>A0ABW2KN44_9ACTN</name>
<dbReference type="EMBL" id="JBHTBH010000020">
    <property type="protein sequence ID" value="MFC7331402.1"/>
    <property type="molecule type" value="Genomic_DNA"/>
</dbReference>